<dbReference type="InterPro" id="IPR025748">
    <property type="entry name" value="PrcB_C_dom"/>
</dbReference>
<dbReference type="EMBL" id="CP001787">
    <property type="protein sequence ID" value="ACX72589.1"/>
    <property type="molecule type" value="Genomic_DNA"/>
</dbReference>
<keyword evidence="1" id="KW-0472">Membrane</keyword>
<dbReference type="AlphaFoldDB" id="C9RG87"/>
<evidence type="ECO:0000313" key="4">
    <source>
        <dbReference type="Proteomes" id="UP000002063"/>
    </source>
</evidence>
<dbReference type="eggNOG" id="arCOG05081">
    <property type="taxonomic scope" value="Archaea"/>
</dbReference>
<gene>
    <name evidence="3" type="ordered locus">Metvu_0731</name>
</gene>
<evidence type="ECO:0000256" key="1">
    <source>
        <dbReference type="SAM" id="Phobius"/>
    </source>
</evidence>
<dbReference type="KEGG" id="mvu:Metvu_0731"/>
<evidence type="ECO:0000313" key="3">
    <source>
        <dbReference type="EMBL" id="ACX72589.1"/>
    </source>
</evidence>
<protein>
    <recommendedName>
        <fullName evidence="2">PrcB C-terminal domain-containing protein</fullName>
    </recommendedName>
</protein>
<dbReference type="HOGENOM" id="CLU_138329_0_0_2"/>
<keyword evidence="1" id="KW-0812">Transmembrane</keyword>
<reference evidence="3" key="1">
    <citation type="submission" date="2009-10" db="EMBL/GenBank/DDBJ databases">
        <title>Complete sequence of chromosome of Methanocaldococcus vulcanius M7.</title>
        <authorList>
            <consortium name="US DOE Joint Genome Institute"/>
            <person name="Lucas S."/>
            <person name="Copeland A."/>
            <person name="Lapidus A."/>
            <person name="Glavina del Rio T."/>
            <person name="Dalin E."/>
            <person name="Tice H."/>
            <person name="Bruce D."/>
            <person name="Goodwin L."/>
            <person name="Pitluck S."/>
            <person name="Lcollab F.I."/>
            <person name="Brettin T."/>
            <person name="Detter J.C."/>
            <person name="Han C."/>
            <person name="Tapia R."/>
            <person name="Kuske C.R."/>
            <person name="Schmutz J."/>
            <person name="Larimer F."/>
            <person name="Land M."/>
            <person name="Hauser L."/>
            <person name="Kyrpides N."/>
            <person name="Ovchinikova G."/>
            <person name="Sieprawska-Lupa M."/>
            <person name="Whitman W.B."/>
            <person name="Woyke T."/>
        </authorList>
    </citation>
    <scope>NUCLEOTIDE SEQUENCE [LARGE SCALE GENOMIC DNA]</scope>
    <source>
        <strain evidence="3">M7</strain>
    </source>
</reference>
<dbReference type="RefSeq" id="WP_015732809.1">
    <property type="nucleotide sequence ID" value="NC_013407.1"/>
</dbReference>
<feature type="domain" description="PrcB C-terminal" evidence="2">
    <location>
        <begin position="119"/>
        <end position="171"/>
    </location>
</feature>
<name>C9RG87_METVM</name>
<organism evidence="3 4">
    <name type="scientific">Methanocaldococcus vulcanius (strain ATCC 700851 / DSM 12094 / M7)</name>
    <name type="common">Methanococcus vulcanius</name>
    <dbReference type="NCBI Taxonomy" id="579137"/>
    <lineage>
        <taxon>Archaea</taxon>
        <taxon>Methanobacteriati</taxon>
        <taxon>Methanobacteriota</taxon>
        <taxon>Methanomada group</taxon>
        <taxon>Methanococci</taxon>
        <taxon>Methanococcales</taxon>
        <taxon>Methanocaldococcaceae</taxon>
        <taxon>Methanocaldococcus</taxon>
    </lineage>
</organism>
<keyword evidence="4" id="KW-1185">Reference proteome</keyword>
<accession>C9RG87</accession>
<dbReference type="STRING" id="579137.Metvu_0731"/>
<dbReference type="GeneID" id="8513068"/>
<dbReference type="Proteomes" id="UP000002063">
    <property type="component" value="Chromosome"/>
</dbReference>
<keyword evidence="1" id="KW-1133">Transmembrane helix</keyword>
<feature type="transmembrane region" description="Helical" evidence="1">
    <location>
        <begin position="24"/>
        <end position="43"/>
    </location>
</feature>
<evidence type="ECO:0000259" key="2">
    <source>
        <dbReference type="Pfam" id="PF14343"/>
    </source>
</evidence>
<sequence>MKHEVDKINVNDITNPNKKIKVNINLYIIICLLIIASLLICGCTETKTNNMEINTMNTINIDKVNKTNITDLNLNHTNINIETKTLQTEEKNLSYEILAYGSFGSKERDNYFYYLDNKTVIVINLGEMPTSGYVIKILNITKKGNNLTVFYTIIPPKNATAMVITYPYIKLYVNGTFDNVIFKEK</sequence>
<dbReference type="Pfam" id="PF14343">
    <property type="entry name" value="PrcB_C"/>
    <property type="match status" value="1"/>
</dbReference>
<proteinExistence type="predicted"/>